<keyword evidence="8 15" id="KW-0677">Repeat</keyword>
<protein>
    <recommendedName>
        <fullName evidence="14 15">Annexin</fullName>
    </recommendedName>
</protein>
<dbReference type="SMART" id="SM00335">
    <property type="entry name" value="ANX"/>
    <property type="match status" value="4"/>
</dbReference>
<keyword evidence="6" id="KW-0597">Phosphoprotein</keyword>
<keyword evidence="10 15" id="KW-0041">Annexin</keyword>
<dbReference type="FunFam" id="1.10.220.10:FF:000003">
    <property type="entry name" value="Annexin"/>
    <property type="match status" value="1"/>
</dbReference>
<evidence type="ECO:0000256" key="7">
    <source>
        <dbReference type="ARBA" id="ARBA00022723"/>
    </source>
</evidence>
<evidence type="ECO:0000256" key="11">
    <source>
        <dbReference type="ARBA" id="ARBA00023302"/>
    </source>
</evidence>
<keyword evidence="5" id="KW-0964">Secreted</keyword>
<evidence type="ECO:0000256" key="8">
    <source>
        <dbReference type="ARBA" id="ARBA00022737"/>
    </source>
</evidence>
<evidence type="ECO:0000256" key="4">
    <source>
        <dbReference type="ARBA" id="ARBA00011738"/>
    </source>
</evidence>
<comment type="similarity">
    <text evidence="3 15">Belongs to the annexin family.</text>
</comment>
<gene>
    <name evidence="16" type="ORF">DEA37_0008907</name>
</gene>
<dbReference type="GO" id="GO:0001786">
    <property type="term" value="F:phosphatidylserine binding"/>
    <property type="evidence" value="ECO:0007669"/>
    <property type="project" value="TreeGrafter"/>
</dbReference>
<evidence type="ECO:0000256" key="5">
    <source>
        <dbReference type="ARBA" id="ARBA00022525"/>
    </source>
</evidence>
<dbReference type="Proteomes" id="UP000324629">
    <property type="component" value="Unassembled WGS sequence"/>
</dbReference>
<sequence length="351" mass="39283">MAYPGHRIGPNGETYNPTLKAPKEINLEQDCMVLNTAMKGAGTDEDAVIDILGHRTLKQRLAIRDHYKATFGEDLIDKLTGELTGNFEDLVQMLLKESATTKAKALYKAMAGAGTKESVIIEILCTASNKEIRDIKRAYVEDPSRTLESDIKDDLGGDFERLAVALLQGVREELSEEQMEKLKRQGIQGILNKQLVSKDVEDLYKAGEGRLGTDEGTFIRILSTRNVWHLQAVTKLYEQKTKKSLMEAIESETSGTFESALKFTLLTCLNRIEAYATLIKEAMDGLGTADSTLMRIIATRCEVRADLVDLGNICQLFEAREQQSLEQRIREETSGDYRKLLLALLGSRWQE</sequence>
<keyword evidence="7" id="KW-0479">Metal-binding</keyword>
<dbReference type="GO" id="GO:0005886">
    <property type="term" value="C:plasma membrane"/>
    <property type="evidence" value="ECO:0007669"/>
    <property type="project" value="TreeGrafter"/>
</dbReference>
<evidence type="ECO:0000256" key="1">
    <source>
        <dbReference type="ARBA" id="ARBA00004340"/>
    </source>
</evidence>
<dbReference type="InterPro" id="IPR037104">
    <property type="entry name" value="Annexin_sf"/>
</dbReference>
<comment type="domain">
    <text evidence="15">A pair of annexin repeats may form one binding site for calcium and phospholipid.</text>
</comment>
<evidence type="ECO:0000256" key="10">
    <source>
        <dbReference type="ARBA" id="ARBA00023216"/>
    </source>
</evidence>
<evidence type="ECO:0000313" key="16">
    <source>
        <dbReference type="EMBL" id="KAA3678541.1"/>
    </source>
</evidence>
<proteinExistence type="inferred from homology"/>
<dbReference type="GO" id="GO:0043657">
    <property type="term" value="C:host cell"/>
    <property type="evidence" value="ECO:0007669"/>
    <property type="project" value="UniProtKB-SubCell"/>
</dbReference>
<dbReference type="PROSITE" id="PS00223">
    <property type="entry name" value="ANNEXIN_1"/>
    <property type="match status" value="1"/>
</dbReference>
<accession>A0A5J4NSR9</accession>
<evidence type="ECO:0000256" key="3">
    <source>
        <dbReference type="ARBA" id="ARBA00007831"/>
    </source>
</evidence>
<dbReference type="PANTHER" id="PTHR10502">
    <property type="entry name" value="ANNEXIN"/>
    <property type="match status" value="1"/>
</dbReference>
<keyword evidence="17" id="KW-1185">Reference proteome</keyword>
<evidence type="ECO:0000256" key="9">
    <source>
        <dbReference type="ARBA" id="ARBA00022837"/>
    </source>
</evidence>
<dbReference type="AlphaFoldDB" id="A0A5J4NSR9"/>
<dbReference type="FunFam" id="1.10.220.10:FF:000005">
    <property type="entry name" value="Annexin"/>
    <property type="match status" value="1"/>
</dbReference>
<dbReference type="GO" id="GO:0005576">
    <property type="term" value="C:extracellular region"/>
    <property type="evidence" value="ECO:0007669"/>
    <property type="project" value="UniProtKB-SubCell"/>
</dbReference>
<dbReference type="FunFam" id="1.10.220.10:FF:000002">
    <property type="entry name" value="Annexin"/>
    <property type="match status" value="1"/>
</dbReference>
<dbReference type="PRINTS" id="PR00196">
    <property type="entry name" value="ANNEXIN"/>
</dbReference>
<dbReference type="PANTHER" id="PTHR10502:SF102">
    <property type="entry name" value="ANNEXIN B11"/>
    <property type="match status" value="1"/>
</dbReference>
<dbReference type="GO" id="GO:0005509">
    <property type="term" value="F:calcium ion binding"/>
    <property type="evidence" value="ECO:0007669"/>
    <property type="project" value="InterPro"/>
</dbReference>
<dbReference type="InterPro" id="IPR001464">
    <property type="entry name" value="Annexin"/>
</dbReference>
<evidence type="ECO:0000256" key="14">
    <source>
        <dbReference type="ARBA" id="ARBA00077076"/>
    </source>
</evidence>
<dbReference type="EMBL" id="QNGE01001063">
    <property type="protein sequence ID" value="KAA3678541.1"/>
    <property type="molecule type" value="Genomic_DNA"/>
</dbReference>
<dbReference type="GO" id="GO:0005737">
    <property type="term" value="C:cytoplasm"/>
    <property type="evidence" value="ECO:0007669"/>
    <property type="project" value="TreeGrafter"/>
</dbReference>
<evidence type="ECO:0000256" key="2">
    <source>
        <dbReference type="ARBA" id="ARBA00004550"/>
    </source>
</evidence>
<organism evidence="16 17">
    <name type="scientific">Paragonimus westermani</name>
    <dbReference type="NCBI Taxonomy" id="34504"/>
    <lineage>
        <taxon>Eukaryota</taxon>
        <taxon>Metazoa</taxon>
        <taxon>Spiralia</taxon>
        <taxon>Lophotrochozoa</taxon>
        <taxon>Platyhelminthes</taxon>
        <taxon>Trematoda</taxon>
        <taxon>Digenea</taxon>
        <taxon>Plagiorchiida</taxon>
        <taxon>Troglotremata</taxon>
        <taxon>Troglotrematidae</taxon>
        <taxon>Paragonimus</taxon>
    </lineage>
</organism>
<keyword evidence="11 15" id="KW-0111">Calcium/phospholipid-binding</keyword>
<evidence type="ECO:0000256" key="12">
    <source>
        <dbReference type="ARBA" id="ARBA00059330"/>
    </source>
</evidence>
<reference evidence="16 17" key="1">
    <citation type="journal article" date="2019" name="Gigascience">
        <title>Whole-genome sequence of the oriental lung fluke Paragonimus westermani.</title>
        <authorList>
            <person name="Oey H."/>
            <person name="Zakrzewski M."/>
            <person name="Narain K."/>
            <person name="Devi K.R."/>
            <person name="Agatsuma T."/>
            <person name="Nawaratna S."/>
            <person name="Gobert G.N."/>
            <person name="Jones M.K."/>
            <person name="Ragan M.A."/>
            <person name="McManus D.P."/>
            <person name="Krause L."/>
        </authorList>
    </citation>
    <scope>NUCLEOTIDE SEQUENCE [LARGE SCALE GENOMIC DNA]</scope>
    <source>
        <strain evidence="16 17">IND2009</strain>
    </source>
</reference>
<name>A0A5J4NSR9_9TREM</name>
<dbReference type="SUPFAM" id="SSF47874">
    <property type="entry name" value="Annexin"/>
    <property type="match status" value="1"/>
</dbReference>
<evidence type="ECO:0000313" key="17">
    <source>
        <dbReference type="Proteomes" id="UP000324629"/>
    </source>
</evidence>
<dbReference type="Gene3D" id="1.10.220.10">
    <property type="entry name" value="Annexin"/>
    <property type="match status" value="4"/>
</dbReference>
<comment type="subunit">
    <text evidence="4">Homodimer.</text>
</comment>
<evidence type="ECO:0000256" key="15">
    <source>
        <dbReference type="RuleBase" id="RU003540"/>
    </source>
</evidence>
<dbReference type="PROSITE" id="PS51897">
    <property type="entry name" value="ANNEXIN_2"/>
    <property type="match status" value="4"/>
</dbReference>
<evidence type="ECO:0000256" key="13">
    <source>
        <dbReference type="ARBA" id="ARBA00060393"/>
    </source>
</evidence>
<dbReference type="FunFam" id="1.10.220.10:FF:000001">
    <property type="entry name" value="Annexin"/>
    <property type="match status" value="1"/>
</dbReference>
<dbReference type="InterPro" id="IPR018252">
    <property type="entry name" value="Annexin_repeat_CS"/>
</dbReference>
<dbReference type="GO" id="GO:0005544">
    <property type="term" value="F:calcium-dependent phospholipid binding"/>
    <property type="evidence" value="ECO:0007669"/>
    <property type="project" value="UniProtKB-KW"/>
</dbReference>
<comment type="subcellular location">
    <subcellularLocation>
        <location evidence="1">Host cell</location>
    </subcellularLocation>
    <subcellularLocation>
        <location evidence="2">Secreted</location>
        <location evidence="2">Extracellular exosome</location>
    </subcellularLocation>
    <subcellularLocation>
        <location evidence="13">Tegument</location>
    </subcellularLocation>
</comment>
<comment type="function">
    <text evidence="12">Involved in reproduction of the worm. Involved in host-parasite interaction. Delivered into the host cell by means of parasite exosomes. Binds to acidic phospholipid membranes in a calcium-dependent manner in vitro. Causes aggregation of liposomes in the presence of calcium, but not in its absence. Likely to promote membrane fusion. May provide structural integrity within the tegument.</text>
</comment>
<evidence type="ECO:0000256" key="6">
    <source>
        <dbReference type="ARBA" id="ARBA00022553"/>
    </source>
</evidence>
<comment type="caution">
    <text evidence="16">The sequence shown here is derived from an EMBL/GenBank/DDBJ whole genome shotgun (WGS) entry which is preliminary data.</text>
</comment>
<dbReference type="Pfam" id="PF00191">
    <property type="entry name" value="Annexin"/>
    <property type="match status" value="4"/>
</dbReference>
<dbReference type="InterPro" id="IPR018502">
    <property type="entry name" value="Annexin_repeat"/>
</dbReference>
<keyword evidence="9 15" id="KW-0106">Calcium</keyword>